<evidence type="ECO:0000256" key="1">
    <source>
        <dbReference type="ARBA" id="ARBA00004141"/>
    </source>
</evidence>
<dbReference type="AlphaFoldDB" id="A0A2T3HR80"/>
<accession>A0A2T3HR80</accession>
<sequence>MRSYQSAIVSVVLFALGAYWAYTFADSIINRTDYIKHLESQVFPAAWIPGLSWILPAGNLVIVLLLAFHSGQRPGALLSALLFALTALYAGLVYAGVFRDTPCNCIGVVRNLSWSGHLFLNLAGTVLSVIGLVLAGRGKEAVMSG</sequence>
<dbReference type="GO" id="GO:0030416">
    <property type="term" value="P:methylamine metabolic process"/>
    <property type="evidence" value="ECO:0007669"/>
    <property type="project" value="InterPro"/>
</dbReference>
<evidence type="ECO:0000256" key="3">
    <source>
        <dbReference type="ARBA" id="ARBA00022989"/>
    </source>
</evidence>
<keyword evidence="4 5" id="KW-0472">Membrane</keyword>
<evidence type="ECO:0000256" key="4">
    <source>
        <dbReference type="ARBA" id="ARBA00023136"/>
    </source>
</evidence>
<feature type="domain" description="Methylamine utilisation protein MauE" evidence="6">
    <location>
        <begin position="7"/>
        <end position="133"/>
    </location>
</feature>
<evidence type="ECO:0000313" key="8">
    <source>
        <dbReference type="Proteomes" id="UP000240912"/>
    </source>
</evidence>
<comment type="subcellular location">
    <subcellularLocation>
        <location evidence="1">Membrane</location>
        <topology evidence="1">Multi-pass membrane protein</topology>
    </subcellularLocation>
</comment>
<evidence type="ECO:0000259" key="6">
    <source>
        <dbReference type="Pfam" id="PF07291"/>
    </source>
</evidence>
<evidence type="ECO:0000256" key="2">
    <source>
        <dbReference type="ARBA" id="ARBA00022692"/>
    </source>
</evidence>
<keyword evidence="3 5" id="KW-1133">Transmembrane helix</keyword>
<evidence type="ECO:0000313" key="7">
    <source>
        <dbReference type="EMBL" id="PST84970.1"/>
    </source>
</evidence>
<dbReference type="EMBL" id="PYLS01000001">
    <property type="protein sequence ID" value="PST84970.1"/>
    <property type="molecule type" value="Genomic_DNA"/>
</dbReference>
<dbReference type="GO" id="GO:0016020">
    <property type="term" value="C:membrane"/>
    <property type="evidence" value="ECO:0007669"/>
    <property type="project" value="UniProtKB-SubCell"/>
</dbReference>
<name>A0A2T3HR80_9SPHI</name>
<evidence type="ECO:0000256" key="5">
    <source>
        <dbReference type="SAM" id="Phobius"/>
    </source>
</evidence>
<feature type="transmembrane region" description="Helical" evidence="5">
    <location>
        <begin position="118"/>
        <end position="136"/>
    </location>
</feature>
<dbReference type="InterPro" id="IPR009908">
    <property type="entry name" value="Methylamine_util_MauE"/>
</dbReference>
<feature type="transmembrane region" description="Helical" evidence="5">
    <location>
        <begin position="45"/>
        <end position="68"/>
    </location>
</feature>
<proteinExistence type="predicted"/>
<organism evidence="7 8">
    <name type="scientific">Pedobacter yulinensis</name>
    <dbReference type="NCBI Taxonomy" id="2126353"/>
    <lineage>
        <taxon>Bacteria</taxon>
        <taxon>Pseudomonadati</taxon>
        <taxon>Bacteroidota</taxon>
        <taxon>Sphingobacteriia</taxon>
        <taxon>Sphingobacteriales</taxon>
        <taxon>Sphingobacteriaceae</taxon>
        <taxon>Pedobacter</taxon>
    </lineage>
</organism>
<comment type="caution">
    <text evidence="7">The sequence shown here is derived from an EMBL/GenBank/DDBJ whole genome shotgun (WGS) entry which is preliminary data.</text>
</comment>
<dbReference type="Proteomes" id="UP000240912">
    <property type="component" value="Unassembled WGS sequence"/>
</dbReference>
<dbReference type="OrthoDB" id="673785at2"/>
<keyword evidence="2 5" id="KW-0812">Transmembrane</keyword>
<protein>
    <recommendedName>
        <fullName evidence="6">Methylamine utilisation protein MauE domain-containing protein</fullName>
    </recommendedName>
</protein>
<keyword evidence="8" id="KW-1185">Reference proteome</keyword>
<reference evidence="7 8" key="1">
    <citation type="submission" date="2018-03" db="EMBL/GenBank/DDBJ databases">
        <authorList>
            <person name="Keele B.F."/>
        </authorList>
    </citation>
    <scope>NUCLEOTIDE SEQUENCE [LARGE SCALE GENOMIC DNA]</scope>
    <source>
        <strain evidence="7 8">YL28-9</strain>
    </source>
</reference>
<feature type="transmembrane region" description="Helical" evidence="5">
    <location>
        <begin position="7"/>
        <end position="25"/>
    </location>
</feature>
<dbReference type="Pfam" id="PF07291">
    <property type="entry name" value="MauE"/>
    <property type="match status" value="1"/>
</dbReference>
<gene>
    <name evidence="7" type="ORF">C7T94_02290</name>
</gene>
<feature type="transmembrane region" description="Helical" evidence="5">
    <location>
        <begin position="75"/>
        <end position="98"/>
    </location>
</feature>
<dbReference type="RefSeq" id="WP_107213245.1">
    <property type="nucleotide sequence ID" value="NZ_KZ686268.1"/>
</dbReference>